<dbReference type="WBParaSite" id="jg6710">
    <property type="protein sequence ID" value="jg6710"/>
    <property type="gene ID" value="jg6710"/>
</dbReference>
<organism evidence="2 3">
    <name type="scientific">Ditylenchus dipsaci</name>
    <dbReference type="NCBI Taxonomy" id="166011"/>
    <lineage>
        <taxon>Eukaryota</taxon>
        <taxon>Metazoa</taxon>
        <taxon>Ecdysozoa</taxon>
        <taxon>Nematoda</taxon>
        <taxon>Chromadorea</taxon>
        <taxon>Rhabditida</taxon>
        <taxon>Tylenchina</taxon>
        <taxon>Tylenchomorpha</taxon>
        <taxon>Sphaerularioidea</taxon>
        <taxon>Anguinidae</taxon>
        <taxon>Anguininae</taxon>
        <taxon>Ditylenchus</taxon>
    </lineage>
</organism>
<protein>
    <submittedName>
        <fullName evidence="3">Uncharacterized protein</fullName>
    </submittedName>
</protein>
<dbReference type="Proteomes" id="UP000887574">
    <property type="component" value="Unplaced"/>
</dbReference>
<evidence type="ECO:0000313" key="2">
    <source>
        <dbReference type="Proteomes" id="UP000887574"/>
    </source>
</evidence>
<dbReference type="AlphaFoldDB" id="A0A915EHF1"/>
<feature type="coiled-coil region" evidence="1">
    <location>
        <begin position="138"/>
        <end position="223"/>
    </location>
</feature>
<evidence type="ECO:0000313" key="3">
    <source>
        <dbReference type="WBParaSite" id="jg6710"/>
    </source>
</evidence>
<evidence type="ECO:0000256" key="1">
    <source>
        <dbReference type="SAM" id="Coils"/>
    </source>
</evidence>
<keyword evidence="2" id="KW-1185">Reference proteome</keyword>
<accession>A0A915EHF1</accession>
<sequence length="351" mass="40884">MRRAYDIGNPFDDEEISELIHMQIEKLCDEQRVLEIIKETVKPRIESIQAEVSTDSVESIHQCSLPIASSISAVFESIDDILNLINSDLDALQTYQDSNERCLKTMAESINQVTTAQQQMIERASRINFDVDFHAKFVQSTNQRIRRAESDAVEMKQTIVDEQTGVLTLSNSIDLLNIAIQKARQQIADYESRILDQKEKERKRQEELEAQRILTEITEIEQRKLDESLRKKRKEREYQEKLSEQHKKRADQLRLDRVFRSADKTLNSSRKSCAYKNLFGERSVKRPVVHLCESFANVSQPPPTPAKCIRTEFLEPIKQEQREMAPAILQQYQAWDNTVDSQNWDDSFFND</sequence>
<keyword evidence="1" id="KW-0175">Coiled coil</keyword>
<reference evidence="3" key="1">
    <citation type="submission" date="2022-11" db="UniProtKB">
        <authorList>
            <consortium name="WormBaseParasite"/>
        </authorList>
    </citation>
    <scope>IDENTIFICATION</scope>
</reference>
<proteinExistence type="predicted"/>
<name>A0A915EHF1_9BILA</name>